<sequence length="97" mass="10822">MAPSSPSMRTSAYIVSSGYAAVMVTIIYCSIQVLSMWQRVLDTSRKHCSPPPPSDVPHLLLMFPWSPSPSDTPLLPQCLPPSDVLELVFPWQRNRPL</sequence>
<dbReference type="InParanoid" id="A0A1B7MD14"/>
<dbReference type="AlphaFoldDB" id="A0A1B7MD14"/>
<name>A0A1B7MD14_9AGAM</name>
<protein>
    <submittedName>
        <fullName evidence="2">Uncharacterized protein</fullName>
    </submittedName>
</protein>
<evidence type="ECO:0000313" key="3">
    <source>
        <dbReference type="Proteomes" id="UP000092154"/>
    </source>
</evidence>
<keyword evidence="1" id="KW-1133">Transmembrane helix</keyword>
<organism evidence="2 3">
    <name type="scientific">Rhizopogon vinicolor AM-OR11-026</name>
    <dbReference type="NCBI Taxonomy" id="1314800"/>
    <lineage>
        <taxon>Eukaryota</taxon>
        <taxon>Fungi</taxon>
        <taxon>Dikarya</taxon>
        <taxon>Basidiomycota</taxon>
        <taxon>Agaricomycotina</taxon>
        <taxon>Agaricomycetes</taxon>
        <taxon>Agaricomycetidae</taxon>
        <taxon>Boletales</taxon>
        <taxon>Suillineae</taxon>
        <taxon>Rhizopogonaceae</taxon>
        <taxon>Rhizopogon</taxon>
    </lineage>
</organism>
<dbReference type="EMBL" id="KV450398">
    <property type="protein sequence ID" value="OAX30490.1"/>
    <property type="molecule type" value="Genomic_DNA"/>
</dbReference>
<dbReference type="Proteomes" id="UP000092154">
    <property type="component" value="Unassembled WGS sequence"/>
</dbReference>
<feature type="transmembrane region" description="Helical" evidence="1">
    <location>
        <begin position="12"/>
        <end position="37"/>
    </location>
</feature>
<evidence type="ECO:0000256" key="1">
    <source>
        <dbReference type="SAM" id="Phobius"/>
    </source>
</evidence>
<keyword evidence="1" id="KW-0472">Membrane</keyword>
<reference evidence="2 3" key="1">
    <citation type="submission" date="2016-06" db="EMBL/GenBank/DDBJ databases">
        <title>Comparative genomics of the ectomycorrhizal sister species Rhizopogon vinicolor and Rhizopogon vesiculosus (Basidiomycota: Boletales) reveals a divergence of the mating type B locus.</title>
        <authorList>
            <consortium name="DOE Joint Genome Institute"/>
            <person name="Mujic A.B."/>
            <person name="Kuo A."/>
            <person name="Tritt A."/>
            <person name="Lipzen A."/>
            <person name="Chen C."/>
            <person name="Johnson J."/>
            <person name="Sharma A."/>
            <person name="Barry K."/>
            <person name="Grigoriev I.V."/>
            <person name="Spatafora J.W."/>
        </authorList>
    </citation>
    <scope>NUCLEOTIDE SEQUENCE [LARGE SCALE GENOMIC DNA]</scope>
    <source>
        <strain evidence="2 3">AM-OR11-026</strain>
    </source>
</reference>
<dbReference type="OrthoDB" id="10270152at2759"/>
<gene>
    <name evidence="2" type="ORF">K503DRAFT_807202</name>
</gene>
<evidence type="ECO:0000313" key="2">
    <source>
        <dbReference type="EMBL" id="OAX30490.1"/>
    </source>
</evidence>
<keyword evidence="3" id="KW-1185">Reference proteome</keyword>
<proteinExistence type="predicted"/>
<accession>A0A1B7MD14</accession>
<keyword evidence="1" id="KW-0812">Transmembrane</keyword>